<evidence type="ECO:0000259" key="2">
    <source>
        <dbReference type="PROSITE" id="PS51782"/>
    </source>
</evidence>
<dbReference type="SUPFAM" id="SSF51261">
    <property type="entry name" value="Duplicated hybrid motif"/>
    <property type="match status" value="1"/>
</dbReference>
<dbReference type="AlphaFoldDB" id="A0A926VMD5"/>
<feature type="compositionally biased region" description="Polar residues" evidence="1">
    <location>
        <begin position="137"/>
        <end position="172"/>
    </location>
</feature>
<reference evidence="3" key="2">
    <citation type="submission" date="2020-08" db="EMBL/GenBank/DDBJ databases">
        <authorList>
            <person name="Chen M."/>
            <person name="Teng W."/>
            <person name="Zhao L."/>
            <person name="Hu C."/>
            <person name="Zhou Y."/>
            <person name="Han B."/>
            <person name="Song L."/>
            <person name="Shu W."/>
        </authorList>
    </citation>
    <scope>NUCLEOTIDE SEQUENCE</scope>
    <source>
        <strain evidence="3">FACHB-1375</strain>
    </source>
</reference>
<dbReference type="SMART" id="SM00257">
    <property type="entry name" value="LysM"/>
    <property type="match status" value="1"/>
</dbReference>
<dbReference type="InterPro" id="IPR036779">
    <property type="entry name" value="LysM_dom_sf"/>
</dbReference>
<feature type="domain" description="LysM" evidence="2">
    <location>
        <begin position="334"/>
        <end position="378"/>
    </location>
</feature>
<feature type="region of interest" description="Disordered" evidence="1">
    <location>
        <begin position="478"/>
        <end position="523"/>
    </location>
</feature>
<feature type="compositionally biased region" description="Polar residues" evidence="1">
    <location>
        <begin position="188"/>
        <end position="199"/>
    </location>
</feature>
<dbReference type="EMBL" id="JACJPW010000124">
    <property type="protein sequence ID" value="MBD2185487.1"/>
    <property type="molecule type" value="Genomic_DNA"/>
</dbReference>
<evidence type="ECO:0000313" key="4">
    <source>
        <dbReference type="Proteomes" id="UP000641646"/>
    </source>
</evidence>
<feature type="compositionally biased region" description="Polar residues" evidence="1">
    <location>
        <begin position="541"/>
        <end position="552"/>
    </location>
</feature>
<dbReference type="GO" id="GO:0004222">
    <property type="term" value="F:metalloendopeptidase activity"/>
    <property type="evidence" value="ECO:0007669"/>
    <property type="project" value="TreeGrafter"/>
</dbReference>
<reference evidence="3" key="1">
    <citation type="journal article" date="2015" name="ISME J.">
        <title>Draft Genome Sequence of Streptomyces incarnatus NRRL8089, which Produces the Nucleoside Antibiotic Sinefungin.</title>
        <authorList>
            <person name="Oshima K."/>
            <person name="Hattori M."/>
            <person name="Shimizu H."/>
            <person name="Fukuda K."/>
            <person name="Nemoto M."/>
            <person name="Inagaki K."/>
            <person name="Tamura T."/>
        </authorList>
    </citation>
    <scope>NUCLEOTIDE SEQUENCE</scope>
    <source>
        <strain evidence="3">FACHB-1375</strain>
    </source>
</reference>
<sequence>MKRALTQKVNPIPACEVDNSAMVGHLKPIPPEVNRRARTSAAMIGLAISMGASSLLIPQQGDSAMATEPGAGNSALSTLPSVQGEAGAVTALEAKSAPETAEAAQQLPLLQSHKAQEWQPTGVETSAARESEPIQKVTFNQSENTNRVEPDNTATNDRPGSTATAKSTSHDGISNDIKVGDIVTSQSESYNVGQNQSRQSAAPEASGAMAGESATAAADDVNNLLRAKQAVALNRLRESSNRLRASLAEWKSEELENTSAQVSEPAAPAVVAEHLKPVVEQAPASVEVPNWQPKLAAVEPAVTKASPVDTAAEPAPEVWEASVVSQPAVSAPTMVYQVKPGDTIGTIARNYGMSVSALAKANDLDNPNHIQVAQLISIPQSQSSAVTAPVPAANPFESEPVSPNFAARNRSSASSKAKVPIVTALTPVTAVDNISAPTVPPANWTPSAPVASASASSGTDAVPPGYKGLKYEVPEHISRTKQTSEVPVGKNFQLNTPSGEPSLFAENEPNQGLQASSNQQNNPYVERLRAEILQLREQYKHQQGSDTLQRMTSMRRPYPTPNPTPAFAPSSPTPEPRPSSTYSPSPVKPELSRNQNNEPLQTQIQRPARQPSQQAPIQIPVPEAGAVPAKRQQQLVATAPLGPEVYQPYNQPAPRMVAPELPPLQGPDNYLPDGVNPNFNGYNWPTRGVLTSGFGRRWGRMHKGIDIAAPTGTPIVASAPGVVVYARWNSGGYGNLVDIRHSDGSLTRYGHNSRIFVQEGQVVEQGQQIAAMGSTGYSTGPHCHFEIHPPGQGAVNPMAFLPRR</sequence>
<protein>
    <submittedName>
        <fullName evidence="3">Peptidoglycan DD-metalloendopeptidase family protein</fullName>
    </submittedName>
</protein>
<feature type="compositionally biased region" description="Pro residues" evidence="1">
    <location>
        <begin position="558"/>
        <end position="577"/>
    </location>
</feature>
<dbReference type="SUPFAM" id="SSF54106">
    <property type="entry name" value="LysM domain"/>
    <property type="match status" value="1"/>
</dbReference>
<evidence type="ECO:0000256" key="1">
    <source>
        <dbReference type="SAM" id="MobiDB-lite"/>
    </source>
</evidence>
<name>A0A926VMD5_9CYAN</name>
<proteinExistence type="predicted"/>
<dbReference type="CDD" id="cd12797">
    <property type="entry name" value="M23_peptidase"/>
    <property type="match status" value="1"/>
</dbReference>
<evidence type="ECO:0000313" key="3">
    <source>
        <dbReference type="EMBL" id="MBD2185487.1"/>
    </source>
</evidence>
<dbReference type="InterPro" id="IPR011055">
    <property type="entry name" value="Dup_hybrid_motif"/>
</dbReference>
<dbReference type="PANTHER" id="PTHR21666:SF270">
    <property type="entry name" value="MUREIN HYDROLASE ACTIVATOR ENVC"/>
    <property type="match status" value="1"/>
</dbReference>
<dbReference type="PANTHER" id="PTHR21666">
    <property type="entry name" value="PEPTIDASE-RELATED"/>
    <property type="match status" value="1"/>
</dbReference>
<feature type="compositionally biased region" description="Low complexity" evidence="1">
    <location>
        <begin position="446"/>
        <end position="457"/>
    </location>
</feature>
<organism evidence="3 4">
    <name type="scientific">Aerosakkonema funiforme FACHB-1375</name>
    <dbReference type="NCBI Taxonomy" id="2949571"/>
    <lineage>
        <taxon>Bacteria</taxon>
        <taxon>Bacillati</taxon>
        <taxon>Cyanobacteriota</taxon>
        <taxon>Cyanophyceae</taxon>
        <taxon>Oscillatoriophycideae</taxon>
        <taxon>Aerosakkonematales</taxon>
        <taxon>Aerosakkonemataceae</taxon>
        <taxon>Aerosakkonema</taxon>
    </lineage>
</organism>
<dbReference type="InterPro" id="IPR018392">
    <property type="entry name" value="LysM"/>
</dbReference>
<dbReference type="Pfam" id="PF01476">
    <property type="entry name" value="LysM"/>
    <property type="match status" value="1"/>
</dbReference>
<comment type="caution">
    <text evidence="3">The sequence shown here is derived from an EMBL/GenBank/DDBJ whole genome shotgun (WGS) entry which is preliminary data.</text>
</comment>
<feature type="region of interest" description="Disordered" evidence="1">
    <location>
        <begin position="115"/>
        <end position="176"/>
    </location>
</feature>
<keyword evidence="4" id="KW-1185">Reference proteome</keyword>
<dbReference type="Pfam" id="PF01551">
    <property type="entry name" value="Peptidase_M23"/>
    <property type="match status" value="1"/>
</dbReference>
<accession>A0A926VMD5</accession>
<dbReference type="RefSeq" id="WP_190473851.1">
    <property type="nucleotide sequence ID" value="NZ_JACJPW010000124.1"/>
</dbReference>
<dbReference type="Gene3D" id="3.10.350.10">
    <property type="entry name" value="LysM domain"/>
    <property type="match status" value="1"/>
</dbReference>
<dbReference type="InterPro" id="IPR050570">
    <property type="entry name" value="Cell_wall_metabolism_enzyme"/>
</dbReference>
<dbReference type="PROSITE" id="PS51782">
    <property type="entry name" value="LYSM"/>
    <property type="match status" value="1"/>
</dbReference>
<feature type="region of interest" description="Disordered" evidence="1">
    <location>
        <begin position="439"/>
        <end position="462"/>
    </location>
</feature>
<feature type="compositionally biased region" description="Polar residues" evidence="1">
    <location>
        <begin position="508"/>
        <end position="523"/>
    </location>
</feature>
<dbReference type="Gene3D" id="2.70.70.10">
    <property type="entry name" value="Glucose Permease (Domain IIA)"/>
    <property type="match status" value="1"/>
</dbReference>
<feature type="region of interest" description="Disordered" evidence="1">
    <location>
        <begin position="539"/>
        <end position="594"/>
    </location>
</feature>
<feature type="compositionally biased region" description="Low complexity" evidence="1">
    <location>
        <begin position="200"/>
        <end position="214"/>
    </location>
</feature>
<dbReference type="Proteomes" id="UP000641646">
    <property type="component" value="Unassembled WGS sequence"/>
</dbReference>
<feature type="region of interest" description="Disordered" evidence="1">
    <location>
        <begin position="188"/>
        <end position="214"/>
    </location>
</feature>
<dbReference type="InterPro" id="IPR016047">
    <property type="entry name" value="M23ase_b-sheet_dom"/>
</dbReference>
<dbReference type="CDD" id="cd00118">
    <property type="entry name" value="LysM"/>
    <property type="match status" value="1"/>
</dbReference>
<gene>
    <name evidence="3" type="ORF">H6G03_31190</name>
</gene>